<accession>A0A0Q5W9P9</accession>
<dbReference type="AlphaFoldDB" id="A0A0Q5W9P9"/>
<reference evidence="3 4" key="1">
    <citation type="journal article" date="2007" name="Nature">
        <title>Evolution of genes and genomes on the Drosophila phylogeny.</title>
        <authorList>
            <consortium name="Drosophila 12 Genomes Consortium"/>
            <person name="Clark A.G."/>
            <person name="Eisen M.B."/>
            <person name="Smith D.R."/>
            <person name="Bergman C.M."/>
            <person name="Oliver B."/>
            <person name="Markow T.A."/>
            <person name="Kaufman T.C."/>
            <person name="Kellis M."/>
            <person name="Gelbart W."/>
            <person name="Iyer V.N."/>
            <person name="Pollard D.A."/>
            <person name="Sackton T.B."/>
            <person name="Larracuente A.M."/>
            <person name="Singh N.D."/>
            <person name="Abad J.P."/>
            <person name="Abt D.N."/>
            <person name="Adryan B."/>
            <person name="Aguade M."/>
            <person name="Akashi H."/>
            <person name="Anderson W.W."/>
            <person name="Aquadro C.F."/>
            <person name="Ardell D.H."/>
            <person name="Arguello R."/>
            <person name="Artieri C.G."/>
            <person name="Barbash D.A."/>
            <person name="Barker D."/>
            <person name="Barsanti P."/>
            <person name="Batterham P."/>
            <person name="Batzoglou S."/>
            <person name="Begun D."/>
            <person name="Bhutkar A."/>
            <person name="Blanco E."/>
            <person name="Bosak S.A."/>
            <person name="Bradley R.K."/>
            <person name="Brand A.D."/>
            <person name="Brent M.R."/>
            <person name="Brooks A.N."/>
            <person name="Brown R.H."/>
            <person name="Butlin R.K."/>
            <person name="Caggese C."/>
            <person name="Calvi B.R."/>
            <person name="Bernardo de Carvalho A."/>
            <person name="Caspi A."/>
            <person name="Castrezana S."/>
            <person name="Celniker S.E."/>
            <person name="Chang J.L."/>
            <person name="Chapple C."/>
            <person name="Chatterji S."/>
            <person name="Chinwalla A."/>
            <person name="Civetta A."/>
            <person name="Clifton S.W."/>
            <person name="Comeron J.M."/>
            <person name="Costello J.C."/>
            <person name="Coyne J.A."/>
            <person name="Daub J."/>
            <person name="David R.G."/>
            <person name="Delcher A.L."/>
            <person name="Delehaunty K."/>
            <person name="Do C.B."/>
            <person name="Ebling H."/>
            <person name="Edwards K."/>
            <person name="Eickbush T."/>
            <person name="Evans J.D."/>
            <person name="Filipski A."/>
            <person name="Findeiss S."/>
            <person name="Freyhult E."/>
            <person name="Fulton L."/>
            <person name="Fulton R."/>
            <person name="Garcia A.C."/>
            <person name="Gardiner A."/>
            <person name="Garfield D.A."/>
            <person name="Garvin B.E."/>
            <person name="Gibson G."/>
            <person name="Gilbert D."/>
            <person name="Gnerre S."/>
            <person name="Godfrey J."/>
            <person name="Good R."/>
            <person name="Gotea V."/>
            <person name="Gravely B."/>
            <person name="Greenberg A.J."/>
            <person name="Griffiths-Jones S."/>
            <person name="Gross S."/>
            <person name="Guigo R."/>
            <person name="Gustafson E.A."/>
            <person name="Haerty W."/>
            <person name="Hahn M.W."/>
            <person name="Halligan D.L."/>
            <person name="Halpern A.L."/>
            <person name="Halter G.M."/>
            <person name="Han M.V."/>
            <person name="Heger A."/>
            <person name="Hillier L."/>
            <person name="Hinrichs A.S."/>
            <person name="Holmes I."/>
            <person name="Hoskins R.A."/>
            <person name="Hubisz M.J."/>
            <person name="Hultmark D."/>
            <person name="Huntley M.A."/>
            <person name="Jaffe D.B."/>
            <person name="Jagadeeshan S."/>
            <person name="Jeck W.R."/>
            <person name="Johnson J."/>
            <person name="Jones C.D."/>
            <person name="Jordan W.C."/>
            <person name="Karpen G.H."/>
            <person name="Kataoka E."/>
            <person name="Keightley P.D."/>
            <person name="Kheradpour P."/>
            <person name="Kirkness E.F."/>
            <person name="Koerich L.B."/>
            <person name="Kristiansen K."/>
            <person name="Kudrna D."/>
            <person name="Kulathinal R.J."/>
            <person name="Kumar S."/>
            <person name="Kwok R."/>
            <person name="Lander E."/>
            <person name="Langley C.H."/>
            <person name="Lapoint R."/>
            <person name="Lazzaro B.P."/>
            <person name="Lee S.J."/>
            <person name="Levesque L."/>
            <person name="Li R."/>
            <person name="Lin C.F."/>
            <person name="Lin M.F."/>
            <person name="Lindblad-Toh K."/>
            <person name="Llopart A."/>
            <person name="Long M."/>
            <person name="Low L."/>
            <person name="Lozovsky E."/>
            <person name="Lu J."/>
            <person name="Luo M."/>
            <person name="Machado C.A."/>
            <person name="Makalowski W."/>
            <person name="Marzo M."/>
            <person name="Matsuda M."/>
            <person name="Matzkin L."/>
            <person name="McAllister B."/>
            <person name="McBride C.S."/>
            <person name="McKernan B."/>
            <person name="McKernan K."/>
            <person name="Mendez-Lago M."/>
            <person name="Minx P."/>
            <person name="Mollenhauer M.U."/>
            <person name="Montooth K."/>
            <person name="Mount S.M."/>
            <person name="Mu X."/>
            <person name="Myers E."/>
            <person name="Negre B."/>
            <person name="Newfeld S."/>
            <person name="Nielsen R."/>
            <person name="Noor M.A."/>
            <person name="O'Grady P."/>
            <person name="Pachter L."/>
            <person name="Papaceit M."/>
            <person name="Parisi M.J."/>
            <person name="Parisi M."/>
            <person name="Parts L."/>
            <person name="Pedersen J.S."/>
            <person name="Pesole G."/>
            <person name="Phillippy A.M."/>
            <person name="Ponting C.P."/>
            <person name="Pop M."/>
            <person name="Porcelli D."/>
            <person name="Powell J.R."/>
            <person name="Prohaska S."/>
            <person name="Pruitt K."/>
            <person name="Puig M."/>
            <person name="Quesneville H."/>
            <person name="Ram K.R."/>
            <person name="Rand D."/>
            <person name="Rasmussen M.D."/>
            <person name="Reed L.K."/>
            <person name="Reenan R."/>
            <person name="Reily A."/>
            <person name="Remington K.A."/>
            <person name="Rieger T.T."/>
            <person name="Ritchie M.G."/>
            <person name="Robin C."/>
            <person name="Rogers Y.H."/>
            <person name="Rohde C."/>
            <person name="Rozas J."/>
            <person name="Rubenfield M.J."/>
            <person name="Ruiz A."/>
            <person name="Russo S."/>
            <person name="Salzberg S.L."/>
            <person name="Sanchez-Gracia A."/>
            <person name="Saranga D.J."/>
            <person name="Sato H."/>
            <person name="Schaeffer S.W."/>
            <person name="Schatz M.C."/>
            <person name="Schlenke T."/>
            <person name="Schwartz R."/>
            <person name="Segarra C."/>
            <person name="Singh R.S."/>
            <person name="Sirot L."/>
            <person name="Sirota M."/>
            <person name="Sisneros N.B."/>
            <person name="Smith C.D."/>
            <person name="Smith T.F."/>
            <person name="Spieth J."/>
            <person name="Stage D.E."/>
            <person name="Stark A."/>
            <person name="Stephan W."/>
            <person name="Strausberg R.L."/>
            <person name="Strempel S."/>
            <person name="Sturgill D."/>
            <person name="Sutton G."/>
            <person name="Sutton G.G."/>
            <person name="Tao W."/>
            <person name="Teichmann S."/>
            <person name="Tobari Y.N."/>
            <person name="Tomimura Y."/>
            <person name="Tsolas J.M."/>
            <person name="Valente V.L."/>
            <person name="Venter E."/>
            <person name="Venter J.C."/>
            <person name="Vicario S."/>
            <person name="Vieira F.G."/>
            <person name="Vilella A.J."/>
            <person name="Villasante A."/>
            <person name="Walenz B."/>
            <person name="Wang J."/>
            <person name="Wasserman M."/>
            <person name="Watts T."/>
            <person name="Wilson D."/>
            <person name="Wilson R.K."/>
            <person name="Wing R.A."/>
            <person name="Wolfner M.F."/>
            <person name="Wong A."/>
            <person name="Wong G.K."/>
            <person name="Wu C.I."/>
            <person name="Wu G."/>
            <person name="Yamamoto D."/>
            <person name="Yang H.P."/>
            <person name="Yang S.P."/>
            <person name="Yorke J.A."/>
            <person name="Yoshida K."/>
            <person name="Zdobnov E."/>
            <person name="Zhang P."/>
            <person name="Zhang Y."/>
            <person name="Zimin A.V."/>
            <person name="Baldwin J."/>
            <person name="Abdouelleil A."/>
            <person name="Abdulkadir J."/>
            <person name="Abebe A."/>
            <person name="Abera B."/>
            <person name="Abreu J."/>
            <person name="Acer S.C."/>
            <person name="Aftuck L."/>
            <person name="Alexander A."/>
            <person name="An P."/>
            <person name="Anderson E."/>
            <person name="Anderson S."/>
            <person name="Arachi H."/>
            <person name="Azer M."/>
            <person name="Bachantsang P."/>
            <person name="Barry A."/>
            <person name="Bayul T."/>
            <person name="Berlin A."/>
            <person name="Bessette D."/>
            <person name="Bloom T."/>
            <person name="Blye J."/>
            <person name="Boguslavskiy L."/>
            <person name="Bonnet C."/>
            <person name="Boukhgalter B."/>
            <person name="Bourzgui I."/>
            <person name="Brown A."/>
            <person name="Cahill P."/>
            <person name="Channer S."/>
            <person name="Cheshatsang Y."/>
            <person name="Chuda L."/>
            <person name="Citroen M."/>
            <person name="Collymore A."/>
            <person name="Cooke P."/>
            <person name="Costello M."/>
            <person name="D'Aco K."/>
            <person name="Daza R."/>
            <person name="De Haan G."/>
            <person name="DeGray S."/>
            <person name="DeMaso C."/>
            <person name="Dhargay N."/>
            <person name="Dooley K."/>
            <person name="Dooley E."/>
            <person name="Doricent M."/>
            <person name="Dorje P."/>
            <person name="Dorjee K."/>
            <person name="Dupes A."/>
            <person name="Elong R."/>
            <person name="Falk J."/>
            <person name="Farina A."/>
            <person name="Faro S."/>
            <person name="Ferguson D."/>
            <person name="Fisher S."/>
            <person name="Foley C.D."/>
            <person name="Franke A."/>
            <person name="Friedrich D."/>
            <person name="Gadbois L."/>
            <person name="Gearin G."/>
            <person name="Gearin C.R."/>
            <person name="Giannoukos G."/>
            <person name="Goode T."/>
            <person name="Graham J."/>
            <person name="Grandbois E."/>
            <person name="Grewal S."/>
            <person name="Gyaltsen K."/>
            <person name="Hafez N."/>
            <person name="Hagos B."/>
            <person name="Hall J."/>
            <person name="Henson C."/>
            <person name="Hollinger A."/>
            <person name="Honan T."/>
            <person name="Huard M.D."/>
            <person name="Hughes L."/>
            <person name="Hurhula B."/>
            <person name="Husby M.E."/>
            <person name="Kamat A."/>
            <person name="Kanga B."/>
            <person name="Kashin S."/>
            <person name="Khazanovich D."/>
            <person name="Kisner P."/>
            <person name="Lance K."/>
            <person name="Lara M."/>
            <person name="Lee W."/>
            <person name="Lennon N."/>
            <person name="Letendre F."/>
            <person name="LeVine R."/>
            <person name="Lipovsky A."/>
            <person name="Liu X."/>
            <person name="Liu J."/>
            <person name="Liu S."/>
            <person name="Lokyitsang T."/>
            <person name="Lokyitsang Y."/>
            <person name="Lubonja R."/>
            <person name="Lui A."/>
            <person name="MacDonald P."/>
            <person name="Magnisalis V."/>
            <person name="Maru K."/>
            <person name="Matthews C."/>
            <person name="McCusker W."/>
            <person name="McDonough S."/>
            <person name="Mehta T."/>
            <person name="Meldrim J."/>
            <person name="Meneus L."/>
            <person name="Mihai O."/>
            <person name="Mihalev A."/>
            <person name="Mihova T."/>
            <person name="Mittelman R."/>
            <person name="Mlenga V."/>
            <person name="Montmayeur A."/>
            <person name="Mulrain L."/>
            <person name="Navidi A."/>
            <person name="Naylor J."/>
            <person name="Negash T."/>
            <person name="Nguyen T."/>
            <person name="Nguyen N."/>
            <person name="Nicol R."/>
            <person name="Norbu C."/>
            <person name="Norbu N."/>
            <person name="Novod N."/>
            <person name="O'Neill B."/>
            <person name="Osman S."/>
            <person name="Markiewicz E."/>
            <person name="Oyono O.L."/>
            <person name="Patti C."/>
            <person name="Phunkhang P."/>
            <person name="Pierre F."/>
            <person name="Priest M."/>
            <person name="Raghuraman S."/>
            <person name="Rege F."/>
            <person name="Reyes R."/>
            <person name="Rise C."/>
            <person name="Rogov P."/>
            <person name="Ross K."/>
            <person name="Ryan E."/>
            <person name="Settipalli S."/>
            <person name="Shea T."/>
            <person name="Sherpa N."/>
            <person name="Shi L."/>
            <person name="Shih D."/>
            <person name="Sparrow T."/>
            <person name="Spaulding J."/>
            <person name="Stalker J."/>
            <person name="Stange-Thomann N."/>
            <person name="Stavropoulos S."/>
            <person name="Stone C."/>
            <person name="Strader C."/>
            <person name="Tesfaye S."/>
            <person name="Thomson T."/>
            <person name="Thoulutsang Y."/>
            <person name="Thoulutsang D."/>
            <person name="Topham K."/>
            <person name="Topping I."/>
            <person name="Tsamla T."/>
            <person name="Vassiliev H."/>
            <person name="Vo A."/>
            <person name="Wangchuk T."/>
            <person name="Wangdi T."/>
            <person name="Weiand M."/>
            <person name="Wilkinson J."/>
            <person name="Wilson A."/>
            <person name="Yadav S."/>
            <person name="Young G."/>
            <person name="Yu Q."/>
            <person name="Zembek L."/>
            <person name="Zhong D."/>
            <person name="Zimmer A."/>
            <person name="Zwirko Z."/>
            <person name="Jaffe D.B."/>
            <person name="Alvarez P."/>
            <person name="Brockman W."/>
            <person name="Butler J."/>
            <person name="Chin C."/>
            <person name="Gnerre S."/>
            <person name="Grabherr M."/>
            <person name="Kleber M."/>
            <person name="Mauceli E."/>
            <person name="MacCallum I."/>
        </authorList>
    </citation>
    <scope>NUCLEOTIDE SEQUENCE [LARGE SCALE GENOMIC DNA]</scope>
    <source>
        <strain evidence="3 4">TSC#14021-0224.01</strain>
    </source>
</reference>
<evidence type="ECO:0000256" key="2">
    <source>
        <dbReference type="SAM" id="Phobius"/>
    </source>
</evidence>
<keyword evidence="4" id="KW-1185">Reference proteome</keyword>
<keyword evidence="2" id="KW-0812">Transmembrane</keyword>
<feature type="transmembrane region" description="Helical" evidence="2">
    <location>
        <begin position="49"/>
        <end position="67"/>
    </location>
</feature>
<organism evidence="3 4">
    <name type="scientific">Drosophila erecta</name>
    <name type="common">Fruit fly</name>
    <dbReference type="NCBI Taxonomy" id="7220"/>
    <lineage>
        <taxon>Eukaryota</taxon>
        <taxon>Metazoa</taxon>
        <taxon>Ecdysozoa</taxon>
        <taxon>Arthropoda</taxon>
        <taxon>Hexapoda</taxon>
        <taxon>Insecta</taxon>
        <taxon>Pterygota</taxon>
        <taxon>Neoptera</taxon>
        <taxon>Endopterygota</taxon>
        <taxon>Diptera</taxon>
        <taxon>Brachycera</taxon>
        <taxon>Muscomorpha</taxon>
        <taxon>Ephydroidea</taxon>
        <taxon>Drosophilidae</taxon>
        <taxon>Drosophila</taxon>
        <taxon>Sophophora</taxon>
    </lineage>
</organism>
<reference evidence="3 4" key="2">
    <citation type="journal article" date="2008" name="Bioinformatics">
        <title>Assembly reconciliation.</title>
        <authorList>
            <person name="Zimin A.V."/>
            <person name="Smith D.R."/>
            <person name="Sutton G."/>
            <person name="Yorke J.A."/>
        </authorList>
    </citation>
    <scope>NUCLEOTIDE SEQUENCE [LARGE SCALE GENOMIC DNA]</scope>
    <source>
        <strain evidence="3 4">TSC#14021-0224.01</strain>
    </source>
</reference>
<sequence length="225" mass="25787">MYHSANSSFSLQFAQVFGTRSDWQLKQDRAIVAKKDIRKSFRLVMLEDMFLVLIIFRLLIAVCFAPLDRSTCKKRYAVDCLSQKLKWFHNPKVNLCQPKLTCRNGFRYRTDCLRNCITVPKKKQEAAKILDMIFKIMNKYRQGVTKKKSTPKPSKPATATIKPLPTSSMVTSPMDHSDLETTTSYPQEPNVDDSFERRYGTTTTTTRGQPKIKTLSSTAKKKNTG</sequence>
<dbReference type="OrthoDB" id="7872682at2759"/>
<proteinExistence type="predicted"/>
<keyword evidence="2" id="KW-0472">Membrane</keyword>
<dbReference type="EMBL" id="CH954177">
    <property type="protein sequence ID" value="KQS70211.1"/>
    <property type="molecule type" value="Genomic_DNA"/>
</dbReference>
<evidence type="ECO:0000313" key="4">
    <source>
        <dbReference type="Proteomes" id="UP000008711"/>
    </source>
</evidence>
<evidence type="ECO:0000256" key="1">
    <source>
        <dbReference type="SAM" id="MobiDB-lite"/>
    </source>
</evidence>
<dbReference type="Proteomes" id="UP000008711">
    <property type="component" value="Unassembled WGS sequence"/>
</dbReference>
<gene>
    <name evidence="3" type="primary">Dere\GG26345</name>
    <name evidence="3" type="synonym">GG26345</name>
    <name evidence="3" type="ORF">Dere_GG26345</name>
</gene>
<feature type="compositionally biased region" description="Low complexity" evidence="1">
    <location>
        <begin position="151"/>
        <end position="163"/>
    </location>
</feature>
<feature type="region of interest" description="Disordered" evidence="1">
    <location>
        <begin position="144"/>
        <end position="225"/>
    </location>
</feature>
<name>A0A0Q5W9P9_DROER</name>
<protein>
    <submittedName>
        <fullName evidence="3">Uncharacterized protein</fullName>
    </submittedName>
</protein>
<evidence type="ECO:0000313" key="3">
    <source>
        <dbReference type="EMBL" id="KQS70211.1"/>
    </source>
</evidence>
<keyword evidence="2" id="KW-1133">Transmembrane helix</keyword>